<dbReference type="Pfam" id="PF12850">
    <property type="entry name" value="Metallophos_2"/>
    <property type="match status" value="1"/>
</dbReference>
<protein>
    <recommendedName>
        <fullName evidence="2">Calcineurin-like phosphoesterase domain-containing protein</fullName>
    </recommendedName>
</protein>
<evidence type="ECO:0000313" key="3">
    <source>
        <dbReference type="EMBL" id="TCP03320.1"/>
    </source>
</evidence>
<organism evidence="3 4">
    <name type="scientific">Rubrivivax gelatinosus</name>
    <name type="common">Rhodocyclus gelatinosus</name>
    <name type="synonym">Rhodopseudomonas gelatinosa</name>
    <dbReference type="NCBI Taxonomy" id="28068"/>
    <lineage>
        <taxon>Bacteria</taxon>
        <taxon>Pseudomonadati</taxon>
        <taxon>Pseudomonadota</taxon>
        <taxon>Betaproteobacteria</taxon>
        <taxon>Burkholderiales</taxon>
        <taxon>Sphaerotilaceae</taxon>
        <taxon>Rubrivivax</taxon>
    </lineage>
</organism>
<sequence>MSPVVMVGLNSDTHGLLRPQALDALAGVNHIVHAGDIGSLDILRRLPQLVKKAKCVLWVVKP</sequence>
<dbReference type="InterPro" id="IPR024654">
    <property type="entry name" value="Calcineurin-like_PHP_lpxH"/>
</dbReference>
<accession>A0A4R2MA60</accession>
<gene>
    <name evidence="3" type="ORF">EV684_10438</name>
</gene>
<comment type="similarity">
    <text evidence="1">Belongs to the metallophosphoesterase superfamily. YfcE family.</text>
</comment>
<comment type="caution">
    <text evidence="3">The sequence shown here is derived from an EMBL/GenBank/DDBJ whole genome shotgun (WGS) entry which is preliminary data.</text>
</comment>
<evidence type="ECO:0000256" key="1">
    <source>
        <dbReference type="ARBA" id="ARBA00008950"/>
    </source>
</evidence>
<evidence type="ECO:0000259" key="2">
    <source>
        <dbReference type="Pfam" id="PF12850"/>
    </source>
</evidence>
<dbReference type="AlphaFoldDB" id="A0A4R2MA60"/>
<dbReference type="EMBL" id="SLXD01000004">
    <property type="protein sequence ID" value="TCP03320.1"/>
    <property type="molecule type" value="Genomic_DNA"/>
</dbReference>
<proteinExistence type="inferred from homology"/>
<dbReference type="InterPro" id="IPR029052">
    <property type="entry name" value="Metallo-depent_PP-like"/>
</dbReference>
<dbReference type="Proteomes" id="UP000295106">
    <property type="component" value="Unassembled WGS sequence"/>
</dbReference>
<name>A0A4R2MA60_RUBGE</name>
<dbReference type="Gene3D" id="3.60.21.10">
    <property type="match status" value="1"/>
</dbReference>
<reference evidence="3 4" key="1">
    <citation type="submission" date="2019-03" db="EMBL/GenBank/DDBJ databases">
        <title>Genomic Encyclopedia of Type Strains, Phase IV (KMG-IV): sequencing the most valuable type-strain genomes for metagenomic binning, comparative biology and taxonomic classification.</title>
        <authorList>
            <person name="Goeker M."/>
        </authorList>
    </citation>
    <scope>NUCLEOTIDE SEQUENCE [LARGE SCALE GENOMIC DNA]</scope>
    <source>
        <strain evidence="3 4">DSM 1709</strain>
    </source>
</reference>
<feature type="domain" description="Calcineurin-like phosphoesterase" evidence="2">
    <location>
        <begin position="7"/>
        <end position="50"/>
    </location>
</feature>
<dbReference type="SUPFAM" id="SSF56300">
    <property type="entry name" value="Metallo-dependent phosphatases"/>
    <property type="match status" value="1"/>
</dbReference>
<evidence type="ECO:0000313" key="4">
    <source>
        <dbReference type="Proteomes" id="UP000295106"/>
    </source>
</evidence>